<dbReference type="AlphaFoldDB" id="A0A268NXT5"/>
<accession>A0A268NXT5</accession>
<dbReference type="Gene3D" id="3.20.20.140">
    <property type="entry name" value="Metal-dependent hydrolases"/>
    <property type="match status" value="1"/>
</dbReference>
<protein>
    <recommendedName>
        <fullName evidence="3 8">Histidinol-phosphatase</fullName>
        <shortName evidence="8">HolPase</shortName>
        <ecNumber evidence="3 8">3.1.3.15</ecNumber>
    </recommendedName>
</protein>
<dbReference type="InterPro" id="IPR010140">
    <property type="entry name" value="Histidinol_P_phosphatase_HisJ"/>
</dbReference>
<evidence type="ECO:0000256" key="7">
    <source>
        <dbReference type="ARBA" id="ARBA00049158"/>
    </source>
</evidence>
<keyword evidence="5 8" id="KW-0378">Hydrolase</keyword>
<dbReference type="PANTHER" id="PTHR21039">
    <property type="entry name" value="HISTIDINOL PHOSPHATASE-RELATED"/>
    <property type="match status" value="1"/>
</dbReference>
<comment type="similarity">
    <text evidence="2 8">Belongs to the PHP hydrolase family. HisK subfamily.</text>
</comment>
<sequence length="270" mass="31144">MTVVFDLHTHHHRCGHALGEIEDYIQAAIEKGMDYIGIADHSPYFYSDEDQLYPGIAMGKSELANYVEEVLALKKKYKQQIHVLLGMESDFFPDHQDLYKRMYEKYPFDYVIGSVHYVNEVNIFRKGRWEGLNQAERVEVKEAYYRLIQQSAKSGMFQVLGHIDAMKGFYPAFSAIETPIIEETLKVIADEQVAIEVNTSGKTKDCGGWYPSHEILERAHHYGVSVSFGSDAHTPERVADDYHEVQRMLKEIGFKEMVFFVGKERKSVML</sequence>
<evidence type="ECO:0000256" key="4">
    <source>
        <dbReference type="ARBA" id="ARBA00022605"/>
    </source>
</evidence>
<evidence type="ECO:0000256" key="2">
    <source>
        <dbReference type="ARBA" id="ARBA00009152"/>
    </source>
</evidence>
<gene>
    <name evidence="10" type="ORF">CHH72_13645</name>
</gene>
<dbReference type="SUPFAM" id="SSF89550">
    <property type="entry name" value="PHP domain-like"/>
    <property type="match status" value="1"/>
</dbReference>
<dbReference type="OMA" id="DYDRPMY"/>
<dbReference type="GO" id="GO:0005737">
    <property type="term" value="C:cytoplasm"/>
    <property type="evidence" value="ECO:0007669"/>
    <property type="project" value="TreeGrafter"/>
</dbReference>
<feature type="domain" description="Polymerase/histidinol phosphatase N-terminal" evidence="9">
    <location>
        <begin position="5"/>
        <end position="93"/>
    </location>
</feature>
<proteinExistence type="inferred from homology"/>
<comment type="pathway">
    <text evidence="1 8">Amino-acid biosynthesis; L-histidine biosynthesis; L-histidine from 5-phospho-alpha-D-ribose 1-diphosphate: step 8/9.</text>
</comment>
<dbReference type="PANTHER" id="PTHR21039:SF0">
    <property type="entry name" value="HISTIDINOL-PHOSPHATASE"/>
    <property type="match status" value="1"/>
</dbReference>
<evidence type="ECO:0000256" key="1">
    <source>
        <dbReference type="ARBA" id="ARBA00004970"/>
    </source>
</evidence>
<dbReference type="CDD" id="cd12110">
    <property type="entry name" value="PHP_HisPPase_Hisj_like"/>
    <property type="match status" value="1"/>
</dbReference>
<keyword evidence="6 8" id="KW-0368">Histidine biosynthesis</keyword>
<organism evidence="10 11">
    <name type="scientific">Shouchella clausii</name>
    <name type="common">Alkalihalobacillus clausii</name>
    <dbReference type="NCBI Taxonomy" id="79880"/>
    <lineage>
        <taxon>Bacteria</taxon>
        <taxon>Bacillati</taxon>
        <taxon>Bacillota</taxon>
        <taxon>Bacilli</taxon>
        <taxon>Bacillales</taxon>
        <taxon>Bacillaceae</taxon>
        <taxon>Shouchella</taxon>
    </lineage>
</organism>
<dbReference type="GO" id="GO:0004401">
    <property type="term" value="F:histidinol-phosphatase activity"/>
    <property type="evidence" value="ECO:0007669"/>
    <property type="project" value="UniProtKB-UniRule"/>
</dbReference>
<dbReference type="NCBIfam" id="TIGR01856">
    <property type="entry name" value="hisJ_fam"/>
    <property type="match status" value="1"/>
</dbReference>
<dbReference type="NCBIfam" id="NF005596">
    <property type="entry name" value="PRK07328.1"/>
    <property type="match status" value="1"/>
</dbReference>
<evidence type="ECO:0000256" key="6">
    <source>
        <dbReference type="ARBA" id="ARBA00023102"/>
    </source>
</evidence>
<reference evidence="10 11" key="1">
    <citation type="submission" date="2017-07" db="EMBL/GenBank/DDBJ databases">
        <title>Isolation and whole genome analysis of endospore-forming bacteria from heroin.</title>
        <authorList>
            <person name="Kalinowski J."/>
            <person name="Ahrens B."/>
            <person name="Al-Dilaimi A."/>
            <person name="Winkler A."/>
            <person name="Wibberg D."/>
            <person name="Schleenbecker U."/>
            <person name="Ruckert C."/>
            <person name="Wolfel R."/>
            <person name="Grass G."/>
        </authorList>
    </citation>
    <scope>NUCLEOTIDE SEQUENCE [LARGE SCALE GENOMIC DNA]</scope>
    <source>
        <strain evidence="10 11">7539</strain>
    </source>
</reference>
<dbReference type="Proteomes" id="UP000216207">
    <property type="component" value="Unassembled WGS sequence"/>
</dbReference>
<dbReference type="RefSeq" id="WP_011245606.1">
    <property type="nucleotide sequence ID" value="NZ_BOQQ01000007.1"/>
</dbReference>
<evidence type="ECO:0000313" key="10">
    <source>
        <dbReference type="EMBL" id="PAE88316.1"/>
    </source>
</evidence>
<evidence type="ECO:0000256" key="8">
    <source>
        <dbReference type="RuleBase" id="RU366003"/>
    </source>
</evidence>
<comment type="catalytic activity">
    <reaction evidence="7 8">
        <text>L-histidinol phosphate + H2O = L-histidinol + phosphate</text>
        <dbReference type="Rhea" id="RHEA:14465"/>
        <dbReference type="ChEBI" id="CHEBI:15377"/>
        <dbReference type="ChEBI" id="CHEBI:43474"/>
        <dbReference type="ChEBI" id="CHEBI:57699"/>
        <dbReference type="ChEBI" id="CHEBI:57980"/>
        <dbReference type="EC" id="3.1.3.15"/>
    </reaction>
</comment>
<evidence type="ECO:0000256" key="5">
    <source>
        <dbReference type="ARBA" id="ARBA00022801"/>
    </source>
</evidence>
<dbReference type="SMART" id="SM00481">
    <property type="entry name" value="POLIIIAc"/>
    <property type="match status" value="1"/>
</dbReference>
<evidence type="ECO:0000313" key="11">
    <source>
        <dbReference type="Proteomes" id="UP000216207"/>
    </source>
</evidence>
<keyword evidence="4 8" id="KW-0028">Amino-acid biosynthesis</keyword>
<dbReference type="Pfam" id="PF02811">
    <property type="entry name" value="PHP"/>
    <property type="match status" value="1"/>
</dbReference>
<dbReference type="InterPro" id="IPR004013">
    <property type="entry name" value="PHP_dom"/>
</dbReference>
<dbReference type="EC" id="3.1.3.15" evidence="3 8"/>
<name>A0A268NXT5_SHOCL</name>
<dbReference type="EMBL" id="NPCC01000017">
    <property type="protein sequence ID" value="PAE88316.1"/>
    <property type="molecule type" value="Genomic_DNA"/>
</dbReference>
<evidence type="ECO:0000259" key="9">
    <source>
        <dbReference type="SMART" id="SM00481"/>
    </source>
</evidence>
<dbReference type="GO" id="GO:0000105">
    <property type="term" value="P:L-histidine biosynthetic process"/>
    <property type="evidence" value="ECO:0007669"/>
    <property type="project" value="UniProtKB-UniRule"/>
</dbReference>
<comment type="caution">
    <text evidence="10">The sequence shown here is derived from an EMBL/GenBank/DDBJ whole genome shotgun (WGS) entry which is preliminary data.</text>
</comment>
<dbReference type="InterPro" id="IPR003141">
    <property type="entry name" value="Pol/His_phosphatase_N"/>
</dbReference>
<dbReference type="InterPro" id="IPR016195">
    <property type="entry name" value="Pol/histidinol_Pase-like"/>
</dbReference>
<evidence type="ECO:0000256" key="3">
    <source>
        <dbReference type="ARBA" id="ARBA00013085"/>
    </source>
</evidence>
<dbReference type="UniPathway" id="UPA00031">
    <property type="reaction ID" value="UER00013"/>
</dbReference>